<accession>A0A3P8RVG5</accession>
<sequence length="60" mass="6707">MYRRGIPTQTHTEKEKKSSWKTFSSNFELNNQAVISGMVNCLYTVVCFLIPAGSSFTSGL</sequence>
<proteinExistence type="predicted"/>
<dbReference type="GeneTree" id="ENSGT00940000180297"/>
<organism evidence="1 2">
    <name type="scientific">Amphiprion percula</name>
    <name type="common">Orange clownfish</name>
    <name type="synonym">Lutjanus percula</name>
    <dbReference type="NCBI Taxonomy" id="161767"/>
    <lineage>
        <taxon>Eukaryota</taxon>
        <taxon>Metazoa</taxon>
        <taxon>Chordata</taxon>
        <taxon>Craniata</taxon>
        <taxon>Vertebrata</taxon>
        <taxon>Euteleostomi</taxon>
        <taxon>Actinopterygii</taxon>
        <taxon>Neopterygii</taxon>
        <taxon>Teleostei</taxon>
        <taxon>Neoteleostei</taxon>
        <taxon>Acanthomorphata</taxon>
        <taxon>Ovalentaria</taxon>
        <taxon>Pomacentridae</taxon>
        <taxon>Amphiprion</taxon>
    </lineage>
</organism>
<evidence type="ECO:0000313" key="1">
    <source>
        <dbReference type="Ensembl" id="ENSAPEP00000004106.1"/>
    </source>
</evidence>
<keyword evidence="2" id="KW-1185">Reference proteome</keyword>
<dbReference type="Ensembl" id="ENSAPET00000004217.1">
    <property type="protein sequence ID" value="ENSAPEP00000004106.1"/>
    <property type="gene ID" value="ENSAPEG00000002965.1"/>
</dbReference>
<evidence type="ECO:0000313" key="2">
    <source>
        <dbReference type="Proteomes" id="UP000265080"/>
    </source>
</evidence>
<dbReference type="AlphaFoldDB" id="A0A3P8RVG5"/>
<reference evidence="1" key="3">
    <citation type="submission" date="2025-09" db="UniProtKB">
        <authorList>
            <consortium name="Ensembl"/>
        </authorList>
    </citation>
    <scope>IDENTIFICATION</scope>
</reference>
<reference evidence="1" key="2">
    <citation type="submission" date="2025-08" db="UniProtKB">
        <authorList>
            <consortium name="Ensembl"/>
        </authorList>
    </citation>
    <scope>IDENTIFICATION</scope>
</reference>
<dbReference type="Proteomes" id="UP000265080">
    <property type="component" value="Chromosome 11"/>
</dbReference>
<name>A0A3P8RVG5_AMPPE</name>
<protein>
    <submittedName>
        <fullName evidence="1">Uncharacterized protein</fullName>
    </submittedName>
</protein>
<reference evidence="1 2" key="1">
    <citation type="submission" date="2018-03" db="EMBL/GenBank/DDBJ databases">
        <title>Finding Nemo's genes: A chromosome-scale reference assembly of the genome of the orange clownfish Amphiprion percula.</title>
        <authorList>
            <person name="Lehmann R."/>
        </authorList>
    </citation>
    <scope>NUCLEOTIDE SEQUENCE</scope>
</reference>